<feature type="compositionally biased region" description="Basic and acidic residues" evidence="1">
    <location>
        <begin position="707"/>
        <end position="719"/>
    </location>
</feature>
<dbReference type="InterPro" id="IPR050600">
    <property type="entry name" value="SETD3_SETD6_MTase"/>
</dbReference>
<proteinExistence type="predicted"/>
<keyword evidence="2" id="KW-1133">Transmembrane helix</keyword>
<sequence length="1782" mass="201555">MQMRRHALLMLLRIRILEKGSHLQPIRDHLRLWIPGPPLPLLALREHRWGESRAMCSGQPETKTTKTTKTGPELVPMTPGIGEVITMLRSAEARLHFGAPLGVLGLVLMLAGGVWALTRFLVNNSFIFLLLAGLMCVLVSLAADPRGLLRYVPEEMQDFLFNKRVFDILYDDTPVINAIRKWGPVQLLISQDGTSQGAIRHLVEHTEPEVLRFVLCRSFFSFLPGPLRLLLLPARSLSKEGLEESDTPPSVEWVQDFLQDRNEKKQQKIKYPELLPLVTKTMGLDFAPFKSIGRSFFRWLSTFTFIGGLASCLVSAGLLFPDSRAVQTVTGGLIRETRTSRLAAALTLCSAGGAIAVSLFFERCHRLFEEGGRLKERDWHVTEADDGEGEEEDGVVFQDEQPSKFQEYMSIFFDYIFWILLAYCAVNALIWLGEKMGLISPQFDEWNPVRWFHHDAHGLQKELYKNATASAVTAEQFSSLKNWIEGGPGGWVSPKLVVKDYLSEKGRYERRLETTMAVGKDEVLVKLPLSHVLSADFCQQDLTDQTIRQVVDAQKKSSEPVDIAPWTWITLYTLAHAKKDHSAGWRFDTLLKKEYVDAALSYMPLFWDDESLKWLNGTDLLNVHILDVHAAIEPGRPARDPRPSSRHPRDAPSRAQRRSNSTARAPGRAPGGRPPAASPAARTEYHKLTYLVPSMESSVTVVESESPEMRGRRREKEQIRSGSGGGHRWGKIYRRFVDGGVEKTGDRCAMRCLVLLGLAAAQSATLDQATEPDPSPRLLPSAASYRLAVLAGRCDEEAGSQQLVQAIYGTEHVYVICAHPSQRSLLDDWIRRQRYPNVFIMTDFQREGKQYEDLRLETVKLLLEHSWRQLIDLDSGKAIKALDQLQMPLIARWFAALNGSSFTDSKSQTMALSRRHVEEAIARWERKEMQKLWKSKASWLGFWREFLSQELCSLQVQAVLPSILEQSKAKKRSPATWALLSPSAAFDAGVKFQVLSADWMKTYETLSFWLLHSLLVEGHQHRLTELQRLQRRSRRPRWALRLEQFMAQVTFSPENGTCAIRGAVQGLQLTDCIIESEFFFIERLFIIDPFPIRTRQSGRPASFPFIFRIGSGWDGDRFAFTGFPSLVPSSATDDLWMVLLPLIQAESQACHWWTGLLETRWEDEDGIVHFRGGGELKEAVPIWERYLGSQLTAGTYTVKVLVQGVLLAMRHFEVLPDDIGSMSPAQRLTRFPQYFELAETGSSEKPFEIKAESSNVEERPPVPRLAKKGSSHVPKFDDRQWLQKDVEDAWGSARRSRSSKRTAKGEEGRWAKEIEWIRADVARGRAARERLAPLKAKKIEGKGLKTEGPVKARRAEVKARKKADTFAETEKTLEEVEGDVAPRARTVAHSRRAEPRAEPARRSLPSESAKVLVEPRGPPWPPNEMQQREREWMAKEARRLRAMLRARAHEPPAQSTKAFPQPEHAPFDDDAWIQHDVQQHEPLRRARCERLQALPHTLLKKEVHGKFLVSACQQLYNISLIQSPKGEPKVEGSGVAKPQVGVESNEMRTFAQTLAEVKRFKKWAMVVMSRGETVHLPDRENRSQTSPQLAIMPLIDLVDHHLPIPERALFSTDDLLKYQESESLTNISYDSDAAAVTLKAKQDLAAESAITVGYGVRSNADYLLYHGFTMPQKWSEITLCTQYTMIELPLPTDFPTWKSRYLAHSYRFALPACPSRKSTPHVAVGAARFLVASEEDVVDFEGKLQQDASLLEGAQVNRGDKFLRLGHIQSVHPVPCRGAERG</sequence>
<feature type="compositionally biased region" description="Basic and acidic residues" evidence="1">
    <location>
        <begin position="1251"/>
        <end position="1261"/>
    </location>
</feature>
<feature type="compositionally biased region" description="Basic and acidic residues" evidence="1">
    <location>
        <begin position="1391"/>
        <end position="1401"/>
    </location>
</feature>
<dbReference type="EMBL" id="CAXAMN010002359">
    <property type="protein sequence ID" value="CAK8999339.1"/>
    <property type="molecule type" value="Genomic_DNA"/>
</dbReference>
<evidence type="ECO:0000256" key="2">
    <source>
        <dbReference type="SAM" id="Phobius"/>
    </source>
</evidence>
<feature type="region of interest" description="Disordered" evidence="1">
    <location>
        <begin position="634"/>
        <end position="681"/>
    </location>
</feature>
<feature type="transmembrane region" description="Helical" evidence="2">
    <location>
        <begin position="97"/>
        <end position="118"/>
    </location>
</feature>
<dbReference type="InterPro" id="IPR046341">
    <property type="entry name" value="SET_dom_sf"/>
</dbReference>
<feature type="region of interest" description="Disordered" evidence="1">
    <location>
        <begin position="696"/>
        <end position="725"/>
    </location>
</feature>
<dbReference type="PANTHER" id="PTHR13271">
    <property type="entry name" value="UNCHARACTERIZED PUTATIVE METHYLTRANSFERASE"/>
    <property type="match status" value="1"/>
</dbReference>
<feature type="transmembrane region" description="Helical" evidence="2">
    <location>
        <begin position="340"/>
        <end position="361"/>
    </location>
</feature>
<comment type="caution">
    <text evidence="3">The sequence shown here is derived from an EMBL/GenBank/DDBJ whole genome shotgun (WGS) entry which is preliminary data.</text>
</comment>
<keyword evidence="4" id="KW-1185">Reference proteome</keyword>
<organism evidence="3 4">
    <name type="scientific">Durusdinium trenchii</name>
    <dbReference type="NCBI Taxonomy" id="1381693"/>
    <lineage>
        <taxon>Eukaryota</taxon>
        <taxon>Sar</taxon>
        <taxon>Alveolata</taxon>
        <taxon>Dinophyceae</taxon>
        <taxon>Suessiales</taxon>
        <taxon>Symbiodiniaceae</taxon>
        <taxon>Durusdinium</taxon>
    </lineage>
</organism>
<feature type="transmembrane region" description="Helical" evidence="2">
    <location>
        <begin position="412"/>
        <end position="432"/>
    </location>
</feature>
<feature type="transmembrane region" description="Helical" evidence="2">
    <location>
        <begin position="299"/>
        <end position="320"/>
    </location>
</feature>
<reference evidence="3 4" key="1">
    <citation type="submission" date="2024-02" db="EMBL/GenBank/DDBJ databases">
        <authorList>
            <person name="Chen Y."/>
            <person name="Shah S."/>
            <person name="Dougan E. K."/>
            <person name="Thang M."/>
            <person name="Chan C."/>
        </authorList>
    </citation>
    <scope>NUCLEOTIDE SEQUENCE [LARGE SCALE GENOMIC DNA]</scope>
</reference>
<evidence type="ECO:0000313" key="4">
    <source>
        <dbReference type="Proteomes" id="UP001642484"/>
    </source>
</evidence>
<dbReference type="Proteomes" id="UP001642484">
    <property type="component" value="Unassembled WGS sequence"/>
</dbReference>
<dbReference type="Gene3D" id="3.90.1410.10">
    <property type="entry name" value="set domain protein methyltransferase, domain 1"/>
    <property type="match status" value="2"/>
</dbReference>
<protein>
    <submittedName>
        <fullName evidence="3">Uncharacterized protein</fullName>
    </submittedName>
</protein>
<evidence type="ECO:0000313" key="3">
    <source>
        <dbReference type="EMBL" id="CAK8999339.1"/>
    </source>
</evidence>
<accession>A0ABP0IDH5</accession>
<keyword evidence="2" id="KW-0812">Transmembrane</keyword>
<keyword evidence="2" id="KW-0472">Membrane</keyword>
<feature type="region of interest" description="Disordered" evidence="1">
    <location>
        <begin position="1251"/>
        <end position="1273"/>
    </location>
</feature>
<gene>
    <name evidence="3" type="ORF">CCMP2556_LOCUS5624</name>
</gene>
<feature type="compositionally biased region" description="Basic and acidic residues" evidence="1">
    <location>
        <begin position="636"/>
        <end position="652"/>
    </location>
</feature>
<feature type="region of interest" description="Disordered" evidence="1">
    <location>
        <begin position="1383"/>
        <end position="1427"/>
    </location>
</feature>
<name>A0ABP0IDH5_9DINO</name>
<feature type="transmembrane region" description="Helical" evidence="2">
    <location>
        <begin position="124"/>
        <end position="143"/>
    </location>
</feature>
<evidence type="ECO:0000256" key="1">
    <source>
        <dbReference type="SAM" id="MobiDB-lite"/>
    </source>
</evidence>
<dbReference type="SUPFAM" id="SSF82199">
    <property type="entry name" value="SET domain"/>
    <property type="match status" value="2"/>
</dbReference>